<dbReference type="PANTHER" id="PTHR43575:SF1">
    <property type="entry name" value="PROTEIN ABCI7, CHLOROPLASTIC"/>
    <property type="match status" value="1"/>
</dbReference>
<keyword evidence="3" id="KW-1185">Reference proteome</keyword>
<name>A0A5R8Y4Q7_9BACT</name>
<dbReference type="InterPro" id="IPR055346">
    <property type="entry name" value="Fe-S_cluster_assembly_SufBD"/>
</dbReference>
<dbReference type="OrthoDB" id="9768262at2"/>
<evidence type="ECO:0000313" key="2">
    <source>
        <dbReference type="EMBL" id="TLP40760.1"/>
    </source>
</evidence>
<dbReference type="InterPro" id="IPR037284">
    <property type="entry name" value="SUF_FeS_clus_asmbl_SufBD_sf"/>
</dbReference>
<dbReference type="Proteomes" id="UP000308901">
    <property type="component" value="Unassembled WGS sequence"/>
</dbReference>
<evidence type="ECO:0000313" key="3">
    <source>
        <dbReference type="Proteomes" id="UP000308901"/>
    </source>
</evidence>
<dbReference type="GO" id="GO:0016226">
    <property type="term" value="P:iron-sulfur cluster assembly"/>
    <property type="evidence" value="ECO:0007669"/>
    <property type="project" value="InterPro"/>
</dbReference>
<comment type="caution">
    <text evidence="2">The sequence shown here is derived from an EMBL/GenBank/DDBJ whole genome shotgun (WGS) entry which is preliminary data.</text>
</comment>
<gene>
    <name evidence="2" type="ORF">FDK22_01725</name>
</gene>
<reference evidence="2 3" key="1">
    <citation type="submission" date="2019-05" db="EMBL/GenBank/DDBJ databases">
        <title>Arcobacter sp. nov., isolated from sea sediment.</title>
        <authorList>
            <person name="Kim W."/>
        </authorList>
    </citation>
    <scope>NUCLEOTIDE SEQUENCE [LARGE SCALE GENOMIC DNA]</scope>
    <source>
        <strain evidence="2 3">CAU 1517</strain>
    </source>
</reference>
<dbReference type="Pfam" id="PF01458">
    <property type="entry name" value="SUFBD_core"/>
    <property type="match status" value="1"/>
</dbReference>
<dbReference type="RefSeq" id="WP_138151133.1">
    <property type="nucleotide sequence ID" value="NZ_VANU01000001.1"/>
</dbReference>
<organism evidence="2 3">
    <name type="scientific">Arcobacter arenosus</name>
    <dbReference type="NCBI Taxonomy" id="2576037"/>
    <lineage>
        <taxon>Bacteria</taxon>
        <taxon>Pseudomonadati</taxon>
        <taxon>Campylobacterota</taxon>
        <taxon>Epsilonproteobacteria</taxon>
        <taxon>Campylobacterales</taxon>
        <taxon>Arcobacteraceae</taxon>
        <taxon>Arcobacter</taxon>
    </lineage>
</organism>
<dbReference type="EMBL" id="VANU01000001">
    <property type="protein sequence ID" value="TLP40760.1"/>
    <property type="molecule type" value="Genomic_DNA"/>
</dbReference>
<dbReference type="SUPFAM" id="SSF101960">
    <property type="entry name" value="Stabilizer of iron transporter SufD"/>
    <property type="match status" value="1"/>
</dbReference>
<dbReference type="PANTHER" id="PTHR43575">
    <property type="entry name" value="PROTEIN ABCI7, CHLOROPLASTIC"/>
    <property type="match status" value="1"/>
</dbReference>
<feature type="domain" description="SUF system FeS cluster assembly SufBD core" evidence="1">
    <location>
        <begin position="31"/>
        <end position="251"/>
    </location>
</feature>
<dbReference type="InterPro" id="IPR000825">
    <property type="entry name" value="SUF_FeS_clus_asmbl_SufBD_core"/>
</dbReference>
<dbReference type="AlphaFoldDB" id="A0A5R8Y4Q7"/>
<proteinExistence type="predicted"/>
<evidence type="ECO:0000259" key="1">
    <source>
        <dbReference type="Pfam" id="PF01458"/>
    </source>
</evidence>
<protein>
    <submittedName>
        <fullName evidence="2">SufD family Fe-S cluster assembly protein</fullName>
    </submittedName>
</protein>
<accession>A0A5R8Y4Q7</accession>
<sequence length="275" mass="31233">MKLINLKNEELLIDKDTIEPLVISYDLKKESHNKIRIKLKKGVKASIIEIFSGGNSIGEYERDLVIEDGAKLEYLKYQTLEKKSVVDFNYKINLGNESKINMFNLEFGEGSTKSTYETPLDNENAIFNVNGLVKIYNDSDSKSIFRTIHNAPNALSDIAYKHLLNDKVKATFDAKSIVNEKALNSKVYQNSETLLLSEDAVIFAQPHLEINIDELEASHGATTGSLDEEQLFYLQARGISKEEAKHILLKAVENKIYDKIEDIKIKEFIKNQKKA</sequence>